<evidence type="ECO:0008006" key="5">
    <source>
        <dbReference type="Google" id="ProtNLM"/>
    </source>
</evidence>
<dbReference type="NCBIfam" id="TIGR00756">
    <property type="entry name" value="PPR"/>
    <property type="match status" value="1"/>
</dbReference>
<dbReference type="PROSITE" id="PS51375">
    <property type="entry name" value="PPR"/>
    <property type="match status" value="2"/>
</dbReference>
<keyword evidence="4" id="KW-1185">Reference proteome</keyword>
<feature type="repeat" description="PPR" evidence="2">
    <location>
        <begin position="110"/>
        <end position="144"/>
    </location>
</feature>
<reference evidence="3 4" key="1">
    <citation type="journal article" date="2017" name="Nat. Commun.">
        <title>Genome assembly with in vitro proximity ligation data and whole-genome triplication in lettuce.</title>
        <authorList>
            <person name="Reyes-Chin-Wo S."/>
            <person name="Wang Z."/>
            <person name="Yang X."/>
            <person name="Kozik A."/>
            <person name="Arikit S."/>
            <person name="Song C."/>
            <person name="Xia L."/>
            <person name="Froenicke L."/>
            <person name="Lavelle D.O."/>
            <person name="Truco M.J."/>
            <person name="Xia R."/>
            <person name="Zhu S."/>
            <person name="Xu C."/>
            <person name="Xu H."/>
            <person name="Xu X."/>
            <person name="Cox K."/>
            <person name="Korf I."/>
            <person name="Meyers B.C."/>
            <person name="Michelmore R.W."/>
        </authorList>
    </citation>
    <scope>NUCLEOTIDE SEQUENCE [LARGE SCALE GENOMIC DNA]</scope>
    <source>
        <strain evidence="4">cv. Salinas</strain>
        <tissue evidence="3">Seedlings</tissue>
    </source>
</reference>
<dbReference type="Pfam" id="PF01535">
    <property type="entry name" value="PPR"/>
    <property type="match status" value="1"/>
</dbReference>
<organism evidence="3 4">
    <name type="scientific">Lactuca sativa</name>
    <name type="common">Garden lettuce</name>
    <dbReference type="NCBI Taxonomy" id="4236"/>
    <lineage>
        <taxon>Eukaryota</taxon>
        <taxon>Viridiplantae</taxon>
        <taxon>Streptophyta</taxon>
        <taxon>Embryophyta</taxon>
        <taxon>Tracheophyta</taxon>
        <taxon>Spermatophyta</taxon>
        <taxon>Magnoliopsida</taxon>
        <taxon>eudicotyledons</taxon>
        <taxon>Gunneridae</taxon>
        <taxon>Pentapetalae</taxon>
        <taxon>asterids</taxon>
        <taxon>campanulids</taxon>
        <taxon>Asterales</taxon>
        <taxon>Asteraceae</taxon>
        <taxon>Cichorioideae</taxon>
        <taxon>Cichorieae</taxon>
        <taxon>Lactucinae</taxon>
        <taxon>Lactuca</taxon>
    </lineage>
</organism>
<dbReference type="PANTHER" id="PTHR47926:SF379">
    <property type="entry name" value="TETRATRICOPEPTIDE-LIKE HELICAL DOMAIN SUPERFAMILY"/>
    <property type="match status" value="1"/>
</dbReference>
<feature type="repeat" description="PPR" evidence="2">
    <location>
        <begin position="25"/>
        <end position="59"/>
    </location>
</feature>
<accession>A0A9R1X574</accession>
<dbReference type="InterPro" id="IPR011990">
    <property type="entry name" value="TPR-like_helical_dom_sf"/>
</dbReference>
<protein>
    <recommendedName>
        <fullName evidence="5">Pentatricopeptide repeat-containing protein</fullName>
    </recommendedName>
</protein>
<dbReference type="Gene3D" id="1.25.40.10">
    <property type="entry name" value="Tetratricopeptide repeat domain"/>
    <property type="match status" value="2"/>
</dbReference>
<dbReference type="InterPro" id="IPR002885">
    <property type="entry name" value="PPR_rpt"/>
</dbReference>
<sequence length="175" mass="19515">MVVACAKLGDIKLTRQQFEITLDRDVIAWNAMKAGYVRFGEPLNGFELFNAMEMKGLKVNVLSACTRLSALDAGQRAYRDIKYKNYKSTQLLCGGINTAMNVFGVMNEKNVYTWSGAMGGLAMHGYGKEYLDLFTLMQQENITPNEVTFLSILKACSVAGLVEEGWKHSESMTKE</sequence>
<evidence type="ECO:0000313" key="3">
    <source>
        <dbReference type="EMBL" id="KAJ0196427.1"/>
    </source>
</evidence>
<evidence type="ECO:0000256" key="1">
    <source>
        <dbReference type="ARBA" id="ARBA00022737"/>
    </source>
</evidence>
<gene>
    <name evidence="3" type="ORF">LSAT_V11C700386860</name>
</gene>
<evidence type="ECO:0000313" key="4">
    <source>
        <dbReference type="Proteomes" id="UP000235145"/>
    </source>
</evidence>
<dbReference type="GO" id="GO:0003723">
    <property type="term" value="F:RNA binding"/>
    <property type="evidence" value="ECO:0007669"/>
    <property type="project" value="InterPro"/>
</dbReference>
<proteinExistence type="predicted"/>
<dbReference type="InterPro" id="IPR046960">
    <property type="entry name" value="PPR_At4g14850-like_plant"/>
</dbReference>
<dbReference type="GO" id="GO:0009451">
    <property type="term" value="P:RNA modification"/>
    <property type="evidence" value="ECO:0007669"/>
    <property type="project" value="InterPro"/>
</dbReference>
<dbReference type="Pfam" id="PF13041">
    <property type="entry name" value="PPR_2"/>
    <property type="match status" value="1"/>
</dbReference>
<dbReference type="PANTHER" id="PTHR47926">
    <property type="entry name" value="PENTATRICOPEPTIDE REPEAT-CONTAINING PROTEIN"/>
    <property type="match status" value="1"/>
</dbReference>
<dbReference type="Proteomes" id="UP000235145">
    <property type="component" value="Unassembled WGS sequence"/>
</dbReference>
<dbReference type="EMBL" id="NBSK02000007">
    <property type="protein sequence ID" value="KAJ0196427.1"/>
    <property type="molecule type" value="Genomic_DNA"/>
</dbReference>
<evidence type="ECO:0000256" key="2">
    <source>
        <dbReference type="PROSITE-ProRule" id="PRU00708"/>
    </source>
</evidence>
<name>A0A9R1X574_LACSA</name>
<keyword evidence="1" id="KW-0677">Repeat</keyword>
<dbReference type="AlphaFoldDB" id="A0A9R1X574"/>
<comment type="caution">
    <text evidence="3">The sequence shown here is derived from an EMBL/GenBank/DDBJ whole genome shotgun (WGS) entry which is preliminary data.</text>
</comment>